<dbReference type="SUPFAM" id="SSF53756">
    <property type="entry name" value="UDP-Glycosyltransferase/glycogen phosphorylase"/>
    <property type="match status" value="1"/>
</dbReference>
<dbReference type="EMBL" id="PIPF01000011">
    <property type="protein sequence ID" value="RWU82262.1"/>
    <property type="molecule type" value="Genomic_DNA"/>
</dbReference>
<proteinExistence type="predicted"/>
<dbReference type="PATRIC" id="fig|1210046.3.peg.2941"/>
<feature type="domain" description="Glycosyl transferase family 28 C-terminal" evidence="1">
    <location>
        <begin position="227"/>
        <end position="261"/>
    </location>
</feature>
<reference evidence="3" key="3">
    <citation type="submission" date="2017-11" db="EMBL/GenBank/DDBJ databases">
        <authorList>
            <person name="Seuylemezian A."/>
            <person name="Cooper K."/>
            <person name="Vaishampayan P."/>
        </authorList>
    </citation>
    <scope>NUCLEOTIDE SEQUENCE</scope>
    <source>
        <strain evidence="3">PVAS-1</strain>
    </source>
</reference>
<dbReference type="GO" id="GO:0016758">
    <property type="term" value="F:hexosyltransferase activity"/>
    <property type="evidence" value="ECO:0007669"/>
    <property type="project" value="InterPro"/>
</dbReference>
<accession>K1DYV5</accession>
<gene>
    <name evidence="2" type="ORF">B277_15319</name>
    <name evidence="3" type="ORF">CWN80_12025</name>
</gene>
<protein>
    <recommendedName>
        <fullName evidence="1">Glycosyl transferase family 28 C-terminal domain-containing protein</fullName>
    </recommendedName>
</protein>
<organism evidence="2 4">
    <name type="scientific">Janibacter hoylei PVAS-1</name>
    <dbReference type="NCBI Taxonomy" id="1210046"/>
    <lineage>
        <taxon>Bacteria</taxon>
        <taxon>Bacillati</taxon>
        <taxon>Actinomycetota</taxon>
        <taxon>Actinomycetes</taxon>
        <taxon>Micrococcales</taxon>
        <taxon>Intrasporangiaceae</taxon>
        <taxon>Janibacter</taxon>
    </lineage>
</organism>
<evidence type="ECO:0000313" key="5">
    <source>
        <dbReference type="Proteomes" id="UP000288711"/>
    </source>
</evidence>
<evidence type="ECO:0000313" key="4">
    <source>
        <dbReference type="Proteomes" id="UP000004474"/>
    </source>
</evidence>
<dbReference type="RefSeq" id="WP_007929665.1">
    <property type="nucleotide sequence ID" value="NZ_ALWX01000087.1"/>
</dbReference>
<dbReference type="EMBL" id="ALWX01000087">
    <property type="protein sequence ID" value="EKA59976.1"/>
    <property type="molecule type" value="Genomic_DNA"/>
</dbReference>
<keyword evidence="5" id="KW-1185">Reference proteome</keyword>
<reference evidence="2 4" key="2">
    <citation type="journal article" date="2012" name="J. Bacteriol.">
        <title>Genome Sequence of Janibacter hoylei MTCC8307, Isolated from the Stratospheric Air.</title>
        <authorList>
            <person name="Pawar S.P."/>
            <person name="Dhotre D.P."/>
            <person name="Shetty S.A."/>
            <person name="Chowdhury S.P."/>
            <person name="Chaudhari B.L."/>
            <person name="Shouche Y.S."/>
        </authorList>
    </citation>
    <scope>NUCLEOTIDE SEQUENCE [LARGE SCALE GENOMIC DNA]</scope>
    <source>
        <strain evidence="2 4">PVAS-1</strain>
    </source>
</reference>
<dbReference type="eggNOG" id="COG4671">
    <property type="taxonomic scope" value="Bacteria"/>
</dbReference>
<dbReference type="Gene3D" id="3.40.50.2000">
    <property type="entry name" value="Glycogen Phosphorylase B"/>
    <property type="match status" value="1"/>
</dbReference>
<reference evidence="3 5" key="1">
    <citation type="journal article" date="2009" name="Int. J. Syst. Evol. Microbiol.">
        <title>Janibacter hoylei sp. nov., Bacillus isronensis sp. nov. and Bacillus aryabhattai sp. nov., isolated from cryotubes used for collecting air from the upper atmosphere.</title>
        <authorList>
            <person name="Shivaji S."/>
            <person name="Chaturvedi P."/>
            <person name="Begum Z."/>
            <person name="Pindi P.K."/>
            <person name="Manorama R."/>
            <person name="Padmanaban D.A."/>
            <person name="Shouche Y.S."/>
            <person name="Pawar S."/>
            <person name="Vaishampayan P."/>
            <person name="Dutt C.B."/>
            <person name="Datta G.N."/>
            <person name="Manchanda R.K."/>
            <person name="Rao U.R."/>
            <person name="Bhargava P.M."/>
            <person name="Narlikar J.V."/>
        </authorList>
    </citation>
    <scope>NUCLEOTIDE SEQUENCE [LARGE SCALE GENOMIC DNA]</scope>
    <source>
        <strain evidence="3 5">PVAS-1</strain>
    </source>
</reference>
<dbReference type="AlphaFoldDB" id="K1DYV5"/>
<dbReference type="Proteomes" id="UP000288711">
    <property type="component" value="Unassembled WGS sequence"/>
</dbReference>
<dbReference type="Pfam" id="PF04101">
    <property type="entry name" value="Glyco_tran_28_C"/>
    <property type="match status" value="1"/>
</dbReference>
<name>K1DYV5_9MICO</name>
<dbReference type="STRING" id="1210046.B277_15319"/>
<evidence type="ECO:0000313" key="2">
    <source>
        <dbReference type="EMBL" id="EKA59976.1"/>
    </source>
</evidence>
<comment type="caution">
    <text evidence="2">The sequence shown here is derived from an EMBL/GenBank/DDBJ whole genome shotgun (WGS) entry which is preliminary data.</text>
</comment>
<dbReference type="OrthoDB" id="9809594at2"/>
<evidence type="ECO:0000313" key="3">
    <source>
        <dbReference type="EMBL" id="RWU82262.1"/>
    </source>
</evidence>
<dbReference type="InterPro" id="IPR007235">
    <property type="entry name" value="Glyco_trans_28_C"/>
</dbReference>
<evidence type="ECO:0000259" key="1">
    <source>
        <dbReference type="Pfam" id="PF04101"/>
    </source>
</evidence>
<sequence>MIGYYVHHHGSGHLHRAQSVAAAWPGEVTGLSTLPRPPGWSGDWIQLDDDAPAAGHPDVTADGNLHWAPVGHTGLSSRMARISSWLEAARPSLLVSDHSVEITLLARLHGVRVVAVVLPGDRSDPAHLLGYGVCEALVAMWPATARVHTGLPPDLVARLRCVGGLSRFAPSEPRPRRAGEAHVAVLWGRGGDGPPEHELATARRRTRGWTWTVLGGDQWVADPFDVLLNSDVVITHGGQNAVAETAAARRPAIVLPQARPFDEQLAMGQALDDDRWPAIVCHSLPQDSWLTLLERARRLDGHSWQGWCDGHAAERFVTVLLEAGAA</sequence>
<dbReference type="Proteomes" id="UP000004474">
    <property type="component" value="Unassembled WGS sequence"/>
</dbReference>